<keyword evidence="2 3" id="KW-0378">Hydrolase</keyword>
<evidence type="ECO:0000256" key="1">
    <source>
        <dbReference type="ARBA" id="ARBA00005964"/>
    </source>
</evidence>
<organism evidence="5 6">
    <name type="scientific">Mycena pura</name>
    <dbReference type="NCBI Taxonomy" id="153505"/>
    <lineage>
        <taxon>Eukaryota</taxon>
        <taxon>Fungi</taxon>
        <taxon>Dikarya</taxon>
        <taxon>Basidiomycota</taxon>
        <taxon>Agaricomycotina</taxon>
        <taxon>Agaricomycetes</taxon>
        <taxon>Agaricomycetidae</taxon>
        <taxon>Agaricales</taxon>
        <taxon>Marasmiineae</taxon>
        <taxon>Mycenaceae</taxon>
        <taxon>Mycena</taxon>
    </lineage>
</organism>
<dbReference type="PROSITE" id="PS00941">
    <property type="entry name" value="CARBOXYLESTERASE_B_2"/>
    <property type="match status" value="1"/>
</dbReference>
<evidence type="ECO:0000256" key="2">
    <source>
        <dbReference type="ARBA" id="ARBA00022801"/>
    </source>
</evidence>
<dbReference type="InterPro" id="IPR002018">
    <property type="entry name" value="CarbesteraseB"/>
</dbReference>
<name>A0AAD6UR07_9AGAR</name>
<dbReference type="InterPro" id="IPR019826">
    <property type="entry name" value="Carboxylesterase_B_AS"/>
</dbReference>
<dbReference type="Pfam" id="PF00135">
    <property type="entry name" value="COesterase"/>
    <property type="match status" value="1"/>
</dbReference>
<feature type="domain" description="Carboxylesterase type B" evidence="4">
    <location>
        <begin position="33"/>
        <end position="517"/>
    </location>
</feature>
<evidence type="ECO:0000313" key="6">
    <source>
        <dbReference type="Proteomes" id="UP001219525"/>
    </source>
</evidence>
<dbReference type="InterPro" id="IPR019819">
    <property type="entry name" value="Carboxylesterase_B_CS"/>
</dbReference>
<accession>A0AAD6UR07</accession>
<dbReference type="PANTHER" id="PTHR11559">
    <property type="entry name" value="CARBOXYLESTERASE"/>
    <property type="match status" value="1"/>
</dbReference>
<evidence type="ECO:0000256" key="3">
    <source>
        <dbReference type="RuleBase" id="RU361235"/>
    </source>
</evidence>
<keyword evidence="6" id="KW-1185">Reference proteome</keyword>
<dbReference type="Gene3D" id="3.40.50.1820">
    <property type="entry name" value="alpha/beta hydrolase"/>
    <property type="match status" value="1"/>
</dbReference>
<dbReference type="InterPro" id="IPR029058">
    <property type="entry name" value="AB_hydrolase_fold"/>
</dbReference>
<evidence type="ECO:0000313" key="5">
    <source>
        <dbReference type="EMBL" id="KAJ7192795.1"/>
    </source>
</evidence>
<dbReference type="PROSITE" id="PS00122">
    <property type="entry name" value="CARBOXYLESTERASE_B_1"/>
    <property type="match status" value="1"/>
</dbReference>
<dbReference type="SUPFAM" id="SSF53474">
    <property type="entry name" value="alpha/beta-Hydrolases"/>
    <property type="match status" value="1"/>
</dbReference>
<sequence>MRLPSQTVLLAALFARQRRLSVAALANSLDILLTTGTFRGVLTANGTEKWLGIPFAEPPVGPLRFMAPVPITRAAKGIQDASSFGNACPQPPSALGAPVEEDCLFLNVWRPQNTTAGASLPVLFWIHGGAWTTGAASMPLYDPTLIIQRSIALNKPIIFVSTNYRLNTFGFLSSSSVAPQNLNVGLLDQRQAMTFVQDNIRAFGGDPTKVTIWGQSAGAGSVEAHFMFPAPKPLFRAGIADSATGPFKNSPDASTYDRPGKPFARLLAATGCAPGRGAVACLKNVPFQTLVNISNAMITATLNRQLWEPSVGPKGSLVPERASARIASGNFLHLPYLGGTNVNEGTFFTGTVLGLGLSGAAETAAFKNFIGHSVIDNSTIPPEVYDKFLTLFPANDPALGAPFNTGDSLFDRAEAWYTDLMFLTPRRSWFQHASSTQPMFAYLFAEFIPGNNITLGVTHISELTLLFGPVPTPVETALSQQMIEFYVNFVNDLNPGAAWPAYTFGSPRQVMQLMRDNLTMIPDDWDKDKTDFLNSAEVLNAFEK</sequence>
<dbReference type="AlphaFoldDB" id="A0AAD6UR07"/>
<dbReference type="InterPro" id="IPR050309">
    <property type="entry name" value="Type-B_Carboxylest/Lipase"/>
</dbReference>
<evidence type="ECO:0000259" key="4">
    <source>
        <dbReference type="Pfam" id="PF00135"/>
    </source>
</evidence>
<dbReference type="EMBL" id="JARJCW010000115">
    <property type="protein sequence ID" value="KAJ7192795.1"/>
    <property type="molecule type" value="Genomic_DNA"/>
</dbReference>
<comment type="similarity">
    <text evidence="1 3">Belongs to the type-B carboxylesterase/lipase family.</text>
</comment>
<protein>
    <recommendedName>
        <fullName evidence="3">Carboxylic ester hydrolase</fullName>
        <ecNumber evidence="3">3.1.1.-</ecNumber>
    </recommendedName>
</protein>
<reference evidence="5" key="1">
    <citation type="submission" date="2023-03" db="EMBL/GenBank/DDBJ databases">
        <title>Massive genome expansion in bonnet fungi (Mycena s.s.) driven by repeated elements and novel gene families across ecological guilds.</title>
        <authorList>
            <consortium name="Lawrence Berkeley National Laboratory"/>
            <person name="Harder C.B."/>
            <person name="Miyauchi S."/>
            <person name="Viragh M."/>
            <person name="Kuo A."/>
            <person name="Thoen E."/>
            <person name="Andreopoulos B."/>
            <person name="Lu D."/>
            <person name="Skrede I."/>
            <person name="Drula E."/>
            <person name="Henrissat B."/>
            <person name="Morin E."/>
            <person name="Kohler A."/>
            <person name="Barry K."/>
            <person name="LaButti K."/>
            <person name="Morin E."/>
            <person name="Salamov A."/>
            <person name="Lipzen A."/>
            <person name="Mereny Z."/>
            <person name="Hegedus B."/>
            <person name="Baldrian P."/>
            <person name="Stursova M."/>
            <person name="Weitz H."/>
            <person name="Taylor A."/>
            <person name="Grigoriev I.V."/>
            <person name="Nagy L.G."/>
            <person name="Martin F."/>
            <person name="Kauserud H."/>
        </authorList>
    </citation>
    <scope>NUCLEOTIDE SEQUENCE</scope>
    <source>
        <strain evidence="5">9144</strain>
    </source>
</reference>
<dbReference type="Proteomes" id="UP001219525">
    <property type="component" value="Unassembled WGS sequence"/>
</dbReference>
<gene>
    <name evidence="5" type="ORF">GGX14DRAFT_25387</name>
</gene>
<dbReference type="GO" id="GO:0016787">
    <property type="term" value="F:hydrolase activity"/>
    <property type="evidence" value="ECO:0007669"/>
    <property type="project" value="UniProtKB-KW"/>
</dbReference>
<comment type="caution">
    <text evidence="5">The sequence shown here is derived from an EMBL/GenBank/DDBJ whole genome shotgun (WGS) entry which is preliminary data.</text>
</comment>
<proteinExistence type="inferred from homology"/>
<dbReference type="EC" id="3.1.1.-" evidence="3"/>